<comment type="caution">
    <text evidence="7">The sequence shown here is derived from an EMBL/GenBank/DDBJ whole genome shotgun (WGS) entry which is preliminary data.</text>
</comment>
<keyword evidence="8" id="KW-1185">Reference proteome</keyword>
<feature type="region of interest" description="Disordered" evidence="5">
    <location>
        <begin position="452"/>
        <end position="473"/>
    </location>
</feature>
<evidence type="ECO:0000256" key="1">
    <source>
        <dbReference type="ARBA" id="ARBA00007992"/>
    </source>
</evidence>
<reference evidence="7" key="1">
    <citation type="journal article" date="2020" name="Fungal Divers.">
        <title>Resolving the Mortierellaceae phylogeny through synthesis of multi-gene phylogenetics and phylogenomics.</title>
        <authorList>
            <person name="Vandepol N."/>
            <person name="Liber J."/>
            <person name="Desiro A."/>
            <person name="Na H."/>
            <person name="Kennedy M."/>
            <person name="Barry K."/>
            <person name="Grigoriev I.V."/>
            <person name="Miller A.N."/>
            <person name="O'Donnell K."/>
            <person name="Stajich J.E."/>
            <person name="Bonito G."/>
        </authorList>
    </citation>
    <scope>NUCLEOTIDE SEQUENCE</scope>
    <source>
        <strain evidence="7">NRRL 6426</strain>
    </source>
</reference>
<organism evidence="7 8">
    <name type="scientific">Linnemannia schmuckeri</name>
    <dbReference type="NCBI Taxonomy" id="64567"/>
    <lineage>
        <taxon>Eukaryota</taxon>
        <taxon>Fungi</taxon>
        <taxon>Fungi incertae sedis</taxon>
        <taxon>Mucoromycota</taxon>
        <taxon>Mortierellomycotina</taxon>
        <taxon>Mortierellomycetes</taxon>
        <taxon>Mortierellales</taxon>
        <taxon>Mortierellaceae</taxon>
        <taxon>Linnemannia</taxon>
    </lineage>
</organism>
<dbReference type="OrthoDB" id="655030at2759"/>
<sequence>MPMDDHEFAFHLAGAEHPISGRRNVPHVLISGGGLGGLMLALLLEKAGISYLILERAKEVKPLGAVMALSSGVLGIFEQLHLLEGLMGVSKPINDFKFFSNELKSIGHLKGKEEKDQTGYERLVFPRPELYDLLLAKIPAEKIHLSKKVVAMIQDEDAVAVRCQDKSIYVADILVGADGAYSGVRQSLYSRLEREKLLPECDKRSLNKGYFCLVGTTDRLDPARFPQLREVYSDASCMISDNSPHSWSTFSVPGDRVCWNLVIQLTAKESEEEQFRNSEWGPEANESMIKSVAHFKTPYGTLGELINATPKETVSRVFLEDMLYQTWHHDRTVLIGDACHKLLPSTGQGCVNALQDAAVLANCLYDMKSTSIEDVKAAFEDYQEQRFEHVKTQYEASQWNAKLIYGHTFLERMLRQGTLHLLPKSVHKNLSVKDAKYRPQVAFLPRVPDRGSLPAFPQKPSRRYTEEQQAVPV</sequence>
<dbReference type="Proteomes" id="UP000748756">
    <property type="component" value="Unassembled WGS sequence"/>
</dbReference>
<evidence type="ECO:0000256" key="2">
    <source>
        <dbReference type="ARBA" id="ARBA00022630"/>
    </source>
</evidence>
<dbReference type="GO" id="GO:0004497">
    <property type="term" value="F:monooxygenase activity"/>
    <property type="evidence" value="ECO:0007669"/>
    <property type="project" value="InterPro"/>
</dbReference>
<dbReference type="PANTHER" id="PTHR47356">
    <property type="entry name" value="FAD-DEPENDENT MONOOXYGENASE ASQG-RELATED"/>
    <property type="match status" value="1"/>
</dbReference>
<dbReference type="InterPro" id="IPR002938">
    <property type="entry name" value="FAD-bd"/>
</dbReference>
<protein>
    <recommendedName>
        <fullName evidence="6">FAD-binding domain-containing protein</fullName>
    </recommendedName>
</protein>
<accession>A0A9P5S6W7</accession>
<evidence type="ECO:0000256" key="3">
    <source>
        <dbReference type="ARBA" id="ARBA00022827"/>
    </source>
</evidence>
<comment type="similarity">
    <text evidence="1">Belongs to the paxM FAD-dependent monooxygenase family.</text>
</comment>
<keyword evidence="4" id="KW-0560">Oxidoreductase</keyword>
<dbReference type="Pfam" id="PF01494">
    <property type="entry name" value="FAD_binding_3"/>
    <property type="match status" value="2"/>
</dbReference>
<keyword evidence="3" id="KW-0274">FAD</keyword>
<dbReference type="EMBL" id="JAAAUQ010000022">
    <property type="protein sequence ID" value="KAF9156503.1"/>
    <property type="molecule type" value="Genomic_DNA"/>
</dbReference>
<dbReference type="InterPro" id="IPR036188">
    <property type="entry name" value="FAD/NAD-bd_sf"/>
</dbReference>
<feature type="domain" description="FAD-binding" evidence="6">
    <location>
        <begin position="312"/>
        <end position="367"/>
    </location>
</feature>
<proteinExistence type="inferred from homology"/>
<evidence type="ECO:0000256" key="5">
    <source>
        <dbReference type="SAM" id="MobiDB-lite"/>
    </source>
</evidence>
<feature type="domain" description="FAD-binding" evidence="6">
    <location>
        <begin position="28"/>
        <end position="194"/>
    </location>
</feature>
<dbReference type="InterPro" id="IPR050562">
    <property type="entry name" value="FAD_mOase_fung"/>
</dbReference>
<evidence type="ECO:0000256" key="4">
    <source>
        <dbReference type="ARBA" id="ARBA00023002"/>
    </source>
</evidence>
<evidence type="ECO:0000313" key="7">
    <source>
        <dbReference type="EMBL" id="KAF9156503.1"/>
    </source>
</evidence>
<evidence type="ECO:0000259" key="6">
    <source>
        <dbReference type="Pfam" id="PF01494"/>
    </source>
</evidence>
<dbReference type="GO" id="GO:0071949">
    <property type="term" value="F:FAD binding"/>
    <property type="evidence" value="ECO:0007669"/>
    <property type="project" value="InterPro"/>
</dbReference>
<keyword evidence="2" id="KW-0285">Flavoprotein</keyword>
<dbReference type="PRINTS" id="PR00420">
    <property type="entry name" value="RNGMNOXGNASE"/>
</dbReference>
<dbReference type="Gene3D" id="3.50.50.60">
    <property type="entry name" value="FAD/NAD(P)-binding domain"/>
    <property type="match status" value="1"/>
</dbReference>
<name>A0A9P5S6W7_9FUNG</name>
<evidence type="ECO:0000313" key="8">
    <source>
        <dbReference type="Proteomes" id="UP000748756"/>
    </source>
</evidence>
<gene>
    <name evidence="7" type="ORF">BG015_004715</name>
</gene>
<dbReference type="PANTHER" id="PTHR47356:SF2">
    <property type="entry name" value="FAD-BINDING DOMAIN-CONTAINING PROTEIN-RELATED"/>
    <property type="match status" value="1"/>
</dbReference>
<dbReference type="AlphaFoldDB" id="A0A9P5S6W7"/>
<dbReference type="SUPFAM" id="SSF51905">
    <property type="entry name" value="FAD/NAD(P)-binding domain"/>
    <property type="match status" value="1"/>
</dbReference>